<dbReference type="PROSITE" id="PS51186">
    <property type="entry name" value="GNAT"/>
    <property type="match status" value="2"/>
</dbReference>
<dbReference type="GO" id="GO:0008999">
    <property type="term" value="F:protein-N-terminal-alanine acetyltransferase activity"/>
    <property type="evidence" value="ECO:0007669"/>
    <property type="project" value="TreeGrafter"/>
</dbReference>
<dbReference type="Pfam" id="PF00583">
    <property type="entry name" value="Acetyltransf_1"/>
    <property type="match status" value="1"/>
</dbReference>
<dbReference type="Proteomes" id="UP000538196">
    <property type="component" value="Unassembled WGS sequence"/>
</dbReference>
<dbReference type="PANTHER" id="PTHR43617:SF20">
    <property type="entry name" value="N-ALPHA-ACETYLTRANSFERASE RIMI"/>
    <property type="match status" value="1"/>
</dbReference>
<dbReference type="RefSeq" id="WP_021759539.1">
    <property type="nucleotide sequence ID" value="NZ_JACHVP010000005.1"/>
</dbReference>
<evidence type="ECO:0000256" key="1">
    <source>
        <dbReference type="SAM" id="MobiDB-lite"/>
    </source>
</evidence>
<dbReference type="InterPro" id="IPR016181">
    <property type="entry name" value="Acyl_CoA_acyltransferase"/>
</dbReference>
<protein>
    <submittedName>
        <fullName evidence="3">Ribosomal protein S18 acetylase RimI-like enzyme</fullName>
    </submittedName>
</protein>
<gene>
    <name evidence="3" type="ORF">FHX33_003861</name>
</gene>
<reference evidence="3 4" key="1">
    <citation type="submission" date="2020-08" db="EMBL/GenBank/DDBJ databases">
        <title>Sequencing the genomes of 1000 actinobacteria strains.</title>
        <authorList>
            <person name="Klenk H.-P."/>
        </authorList>
    </citation>
    <scope>NUCLEOTIDE SEQUENCE [LARGE SCALE GENOMIC DNA]</scope>
    <source>
        <strain evidence="3 4">DSM 20146</strain>
    </source>
</reference>
<dbReference type="InterPro" id="IPR050276">
    <property type="entry name" value="MshD_Acetyltransferase"/>
</dbReference>
<dbReference type="AlphaFoldDB" id="A0A7W4UZG1"/>
<evidence type="ECO:0000313" key="4">
    <source>
        <dbReference type="Proteomes" id="UP000538196"/>
    </source>
</evidence>
<keyword evidence="4" id="KW-1185">Reference proteome</keyword>
<dbReference type="InterPro" id="IPR000182">
    <property type="entry name" value="GNAT_dom"/>
</dbReference>
<organism evidence="3 4">
    <name type="scientific">Leifsonia aquatica</name>
    <name type="common">Corynebacterium aquaticum</name>
    <dbReference type="NCBI Taxonomy" id="144185"/>
    <lineage>
        <taxon>Bacteria</taxon>
        <taxon>Bacillati</taxon>
        <taxon>Actinomycetota</taxon>
        <taxon>Actinomycetes</taxon>
        <taxon>Micrococcales</taxon>
        <taxon>Microbacteriaceae</taxon>
        <taxon>Leifsonia</taxon>
    </lineage>
</organism>
<name>A0A7W4UZG1_LEIAQ</name>
<accession>A0A7W4UZG1</accession>
<proteinExistence type="predicted"/>
<comment type="caution">
    <text evidence="3">The sequence shown here is derived from an EMBL/GenBank/DDBJ whole genome shotgun (WGS) entry which is preliminary data.</text>
</comment>
<dbReference type="CDD" id="cd04301">
    <property type="entry name" value="NAT_SF"/>
    <property type="match status" value="2"/>
</dbReference>
<dbReference type="GO" id="GO:0005840">
    <property type="term" value="C:ribosome"/>
    <property type="evidence" value="ECO:0007669"/>
    <property type="project" value="UniProtKB-KW"/>
</dbReference>
<feature type="domain" description="N-acetyltransferase" evidence="2">
    <location>
        <begin position="195"/>
        <end position="347"/>
    </location>
</feature>
<dbReference type="Gene3D" id="3.40.630.30">
    <property type="match status" value="1"/>
</dbReference>
<evidence type="ECO:0000259" key="2">
    <source>
        <dbReference type="PROSITE" id="PS51186"/>
    </source>
</evidence>
<evidence type="ECO:0000313" key="3">
    <source>
        <dbReference type="EMBL" id="MBB2969079.1"/>
    </source>
</evidence>
<keyword evidence="3" id="KW-0687">Ribonucleoprotein</keyword>
<sequence>MEQNDQTLPPLSDRVTAPPTYRPRHPLITRWRAATPEDVDAVWEVVKAMDAVDHPNYITTRDEVAEDLGYSFVDLEKDSLLAETADGRVVAVGIVFEPPRKETLVREFLNGGVHPEFTGRGIGRELLAWQLARGEQKLAALDARLPGWLVGYADERAPHRERLLRSAGLDPVRYFLGLERDLAEPVPDVVPVGDVRIVPYTPELADAVHSARDEAFRDHWGSQPMSDEQWESFIGGTFRPDLSFVALAPGAEGEHVAGCVLTQVNEEDWTAQGFSGAYVAMLGTTRAHRGQRIAPALLSATLAACADLGWEKVTLDVDAENPTGALGLYTRLGFVTATRETGLVRAY</sequence>
<keyword evidence="3" id="KW-0689">Ribosomal protein</keyword>
<dbReference type="PANTHER" id="PTHR43617">
    <property type="entry name" value="L-AMINO ACID N-ACETYLTRANSFERASE"/>
    <property type="match status" value="1"/>
</dbReference>
<feature type="domain" description="N-acetyltransferase" evidence="2">
    <location>
        <begin position="29"/>
        <end position="202"/>
    </location>
</feature>
<dbReference type="SUPFAM" id="SSF55729">
    <property type="entry name" value="Acyl-CoA N-acyltransferases (Nat)"/>
    <property type="match status" value="2"/>
</dbReference>
<dbReference type="EMBL" id="JACHVP010000005">
    <property type="protein sequence ID" value="MBB2969079.1"/>
    <property type="molecule type" value="Genomic_DNA"/>
</dbReference>
<feature type="region of interest" description="Disordered" evidence="1">
    <location>
        <begin position="1"/>
        <end position="21"/>
    </location>
</feature>